<dbReference type="Proteomes" id="UP000646745">
    <property type="component" value="Unassembled WGS sequence"/>
</dbReference>
<sequence>MRRLKMVAALGYCNVMRLAERAILIGCPVALLGASGGQPPARGGRARHFRQNSPLHEETMAQISLTLKGVTTPEDLNRLTSALMMVDGVDSVDIGREWAEVEGRVDRVTLIRAVAAVDARFSAE</sequence>
<gene>
    <name evidence="1" type="ORF">GCM10009038_03950</name>
</gene>
<reference evidence="2" key="1">
    <citation type="journal article" date="2019" name="Int. J. Syst. Evol. Microbiol.">
        <title>The Global Catalogue of Microorganisms (GCM) 10K type strain sequencing project: providing services to taxonomists for standard genome sequencing and annotation.</title>
        <authorList>
            <consortium name="The Broad Institute Genomics Platform"/>
            <consortium name="The Broad Institute Genome Sequencing Center for Infectious Disease"/>
            <person name="Wu L."/>
            <person name="Ma J."/>
        </authorList>
    </citation>
    <scope>NUCLEOTIDE SEQUENCE [LARGE SCALE GENOMIC DNA]</scope>
    <source>
        <strain evidence="2">KCTC 32998</strain>
    </source>
</reference>
<protein>
    <recommendedName>
        <fullName evidence="3">BON domain-containing protein</fullName>
    </recommendedName>
</protein>
<dbReference type="EMBL" id="BMZI01000001">
    <property type="protein sequence ID" value="GHB09530.1"/>
    <property type="molecule type" value="Genomic_DNA"/>
</dbReference>
<proteinExistence type="predicted"/>
<name>A0ABQ3DQH0_9GAMM</name>
<evidence type="ECO:0008006" key="3">
    <source>
        <dbReference type="Google" id="ProtNLM"/>
    </source>
</evidence>
<organism evidence="1 2">
    <name type="scientific">Salinicola rhizosphaerae</name>
    <dbReference type="NCBI Taxonomy" id="1443141"/>
    <lineage>
        <taxon>Bacteria</taxon>
        <taxon>Pseudomonadati</taxon>
        <taxon>Pseudomonadota</taxon>
        <taxon>Gammaproteobacteria</taxon>
        <taxon>Oceanospirillales</taxon>
        <taxon>Halomonadaceae</taxon>
        <taxon>Salinicola</taxon>
    </lineage>
</organism>
<dbReference type="RefSeq" id="WP_308430108.1">
    <property type="nucleotide sequence ID" value="NZ_BMZI01000001.1"/>
</dbReference>
<accession>A0ABQ3DQH0</accession>
<evidence type="ECO:0000313" key="2">
    <source>
        <dbReference type="Proteomes" id="UP000646745"/>
    </source>
</evidence>
<comment type="caution">
    <text evidence="1">The sequence shown here is derived from an EMBL/GenBank/DDBJ whole genome shotgun (WGS) entry which is preliminary data.</text>
</comment>
<evidence type="ECO:0000313" key="1">
    <source>
        <dbReference type="EMBL" id="GHB09530.1"/>
    </source>
</evidence>
<keyword evidence="2" id="KW-1185">Reference proteome</keyword>